<evidence type="ECO:0000313" key="3">
    <source>
        <dbReference type="EMBL" id="KAK3917004.1"/>
    </source>
</evidence>
<protein>
    <submittedName>
        <fullName evidence="3">Origin recognition complex subunit 6</fullName>
    </submittedName>
</protein>
<dbReference type="AlphaFoldDB" id="A0AAE1H9J3"/>
<accession>A0AAE1H9J3</accession>
<evidence type="ECO:0000313" key="4">
    <source>
        <dbReference type="EMBL" id="KAK3933047.1"/>
    </source>
</evidence>
<dbReference type="EMBL" id="JAHWGI010001443">
    <property type="protein sequence ID" value="KAK3933047.1"/>
    <property type="molecule type" value="Genomic_DNA"/>
</dbReference>
<proteinExistence type="predicted"/>
<dbReference type="Proteomes" id="UP001219518">
    <property type="component" value="Unassembled WGS sequence"/>
</dbReference>
<dbReference type="EMBL" id="JAHWGI010000528">
    <property type="protein sequence ID" value="KAK3916448.1"/>
    <property type="molecule type" value="Genomic_DNA"/>
</dbReference>
<gene>
    <name evidence="1" type="ORF">KUF71_004039</name>
    <name evidence="3" type="ORF">KUF71_006676</name>
    <name evidence="4" type="ORF">KUF71_017308</name>
    <name evidence="2" type="ORF">KUF71_025632</name>
</gene>
<evidence type="ECO:0000313" key="1">
    <source>
        <dbReference type="EMBL" id="KAK3909683.1"/>
    </source>
</evidence>
<reference evidence="3" key="1">
    <citation type="submission" date="2021-07" db="EMBL/GenBank/DDBJ databases">
        <authorList>
            <person name="Catto M.A."/>
            <person name="Jacobson A."/>
            <person name="Kennedy G."/>
            <person name="Labadie P."/>
            <person name="Hunt B.G."/>
            <person name="Srinivasan R."/>
        </authorList>
    </citation>
    <scope>NUCLEOTIDE SEQUENCE</scope>
    <source>
        <strain evidence="3">PL_HMW_Pooled</strain>
        <tissue evidence="3">Head</tissue>
    </source>
</reference>
<keyword evidence="5" id="KW-1185">Reference proteome</keyword>
<evidence type="ECO:0000313" key="2">
    <source>
        <dbReference type="EMBL" id="KAK3916448.1"/>
    </source>
</evidence>
<organism evidence="3 5">
    <name type="scientific">Frankliniella fusca</name>
    <dbReference type="NCBI Taxonomy" id="407009"/>
    <lineage>
        <taxon>Eukaryota</taxon>
        <taxon>Metazoa</taxon>
        <taxon>Ecdysozoa</taxon>
        <taxon>Arthropoda</taxon>
        <taxon>Hexapoda</taxon>
        <taxon>Insecta</taxon>
        <taxon>Pterygota</taxon>
        <taxon>Neoptera</taxon>
        <taxon>Paraneoptera</taxon>
        <taxon>Thysanoptera</taxon>
        <taxon>Terebrantia</taxon>
        <taxon>Thripoidea</taxon>
        <taxon>Thripidae</taxon>
        <taxon>Frankliniella</taxon>
    </lineage>
</organism>
<dbReference type="EMBL" id="JAHWGI010000655">
    <property type="protein sequence ID" value="KAK3917004.1"/>
    <property type="molecule type" value="Genomic_DNA"/>
</dbReference>
<name>A0AAE1H9J3_9NEOP</name>
<comment type="caution">
    <text evidence="3">The sequence shown here is derived from an EMBL/GenBank/DDBJ whole genome shotgun (WGS) entry which is preliminary data.</text>
</comment>
<reference evidence="3" key="2">
    <citation type="journal article" date="2023" name="BMC Genomics">
        <title>Pest status, molecular evolution, and epigenetic factors derived from the genome assembly of Frankliniella fusca, a thysanopteran phytovirus vector.</title>
        <authorList>
            <person name="Catto M.A."/>
            <person name="Labadie P.E."/>
            <person name="Jacobson A.L."/>
            <person name="Kennedy G.G."/>
            <person name="Srinivasan R."/>
            <person name="Hunt B.G."/>
        </authorList>
    </citation>
    <scope>NUCLEOTIDE SEQUENCE</scope>
    <source>
        <strain evidence="3">PL_HMW_Pooled</strain>
    </source>
</reference>
<dbReference type="EMBL" id="JAHWGI010000107">
    <property type="protein sequence ID" value="KAK3909683.1"/>
    <property type="molecule type" value="Genomic_DNA"/>
</dbReference>
<evidence type="ECO:0000313" key="5">
    <source>
        <dbReference type="Proteomes" id="UP001219518"/>
    </source>
</evidence>
<sequence length="73" mass="8495">MSIEDLCCSRFSLLDCVARGCPFTTALLAVHMYICCHQPCPLKMGYFVKCHNHIEMTYTKQYTYFSCFLHCIL</sequence>